<keyword evidence="3 15" id="KW-0723">Serine/threonine-protein kinase</keyword>
<organism evidence="17 18">
    <name type="scientific">Saprolegnia parasitica (strain CBS 223.65)</name>
    <dbReference type="NCBI Taxonomy" id="695850"/>
    <lineage>
        <taxon>Eukaryota</taxon>
        <taxon>Sar</taxon>
        <taxon>Stramenopiles</taxon>
        <taxon>Oomycota</taxon>
        <taxon>Saprolegniomycetes</taxon>
        <taxon>Saprolegniales</taxon>
        <taxon>Saprolegniaceae</taxon>
        <taxon>Saprolegnia</taxon>
    </lineage>
</organism>
<evidence type="ECO:0000256" key="9">
    <source>
        <dbReference type="ARBA" id="ARBA00039612"/>
    </source>
</evidence>
<dbReference type="InterPro" id="IPR008271">
    <property type="entry name" value="Ser/Thr_kinase_AS"/>
</dbReference>
<dbReference type="Proteomes" id="UP000030745">
    <property type="component" value="Unassembled WGS sequence"/>
</dbReference>
<dbReference type="Pfam" id="PF00069">
    <property type="entry name" value="Pkinase"/>
    <property type="match status" value="1"/>
</dbReference>
<dbReference type="STRING" id="695850.A0A067CFP7"/>
<keyword evidence="7 14" id="KW-0067">ATP-binding</keyword>
<keyword evidence="18" id="KW-1185">Reference proteome</keyword>
<dbReference type="GO" id="GO:0004693">
    <property type="term" value="F:cyclin-dependent protein serine/threonine kinase activity"/>
    <property type="evidence" value="ECO:0007669"/>
    <property type="project" value="UniProtKB-EC"/>
</dbReference>
<evidence type="ECO:0000256" key="11">
    <source>
        <dbReference type="ARBA" id="ARBA00042858"/>
    </source>
</evidence>
<dbReference type="SMART" id="SM00220">
    <property type="entry name" value="S_TKc"/>
    <property type="match status" value="1"/>
</dbReference>
<evidence type="ECO:0000313" key="17">
    <source>
        <dbReference type="EMBL" id="KDO29308.1"/>
    </source>
</evidence>
<evidence type="ECO:0000256" key="13">
    <source>
        <dbReference type="ARBA" id="ARBA00048367"/>
    </source>
</evidence>
<evidence type="ECO:0000256" key="5">
    <source>
        <dbReference type="ARBA" id="ARBA00022741"/>
    </source>
</evidence>
<dbReference type="GO" id="GO:0005524">
    <property type="term" value="F:ATP binding"/>
    <property type="evidence" value="ECO:0007669"/>
    <property type="project" value="UniProtKB-UniRule"/>
</dbReference>
<dbReference type="InterPro" id="IPR000719">
    <property type="entry name" value="Prot_kinase_dom"/>
</dbReference>
<evidence type="ECO:0000256" key="8">
    <source>
        <dbReference type="ARBA" id="ARBA00038543"/>
    </source>
</evidence>
<dbReference type="GO" id="GO:0000307">
    <property type="term" value="C:cyclin-dependent protein kinase holoenzyme complex"/>
    <property type="evidence" value="ECO:0007669"/>
    <property type="project" value="TreeGrafter"/>
</dbReference>
<dbReference type="KEGG" id="spar:SPRG_05845"/>
<dbReference type="EC" id="2.7.11.22" evidence="2"/>
<evidence type="ECO:0000256" key="10">
    <source>
        <dbReference type="ARBA" id="ARBA00041902"/>
    </source>
</evidence>
<dbReference type="InterPro" id="IPR011009">
    <property type="entry name" value="Kinase-like_dom_sf"/>
</dbReference>
<dbReference type="PROSITE" id="PS00108">
    <property type="entry name" value="PROTEIN_KINASE_ST"/>
    <property type="match status" value="1"/>
</dbReference>
<dbReference type="PANTHER" id="PTHR24056">
    <property type="entry name" value="CELL DIVISION PROTEIN KINASE"/>
    <property type="match status" value="1"/>
</dbReference>
<dbReference type="FunFam" id="1.10.510.10:FF:000624">
    <property type="entry name" value="Mitogen-activated protein kinase"/>
    <property type="match status" value="1"/>
</dbReference>
<dbReference type="Gene3D" id="1.10.510.10">
    <property type="entry name" value="Transferase(Phosphotransferase) domain 1"/>
    <property type="match status" value="1"/>
</dbReference>
<dbReference type="SUPFAM" id="SSF56112">
    <property type="entry name" value="Protein kinase-like (PK-like)"/>
    <property type="match status" value="1"/>
</dbReference>
<dbReference type="VEuPathDB" id="FungiDB:SPRG_05845"/>
<evidence type="ECO:0000313" key="18">
    <source>
        <dbReference type="Proteomes" id="UP000030745"/>
    </source>
</evidence>
<evidence type="ECO:0000256" key="4">
    <source>
        <dbReference type="ARBA" id="ARBA00022679"/>
    </source>
</evidence>
<keyword evidence="4" id="KW-0808">Transferase</keyword>
<dbReference type="OMA" id="AYEKHAE"/>
<comment type="similarity">
    <text evidence="1">Belongs to the protein kinase superfamily. CMGC Ser/Thr protein kinase family. CDC2/CDKX subfamily.</text>
</comment>
<evidence type="ECO:0000256" key="2">
    <source>
        <dbReference type="ARBA" id="ARBA00012425"/>
    </source>
</evidence>
<keyword evidence="5 14" id="KW-0547">Nucleotide-binding</keyword>
<dbReference type="GO" id="GO:0030332">
    <property type="term" value="F:cyclin binding"/>
    <property type="evidence" value="ECO:0007669"/>
    <property type="project" value="TreeGrafter"/>
</dbReference>
<dbReference type="GO" id="GO:0010468">
    <property type="term" value="P:regulation of gene expression"/>
    <property type="evidence" value="ECO:0007669"/>
    <property type="project" value="TreeGrafter"/>
</dbReference>
<accession>A0A067CFP7</accession>
<evidence type="ECO:0000256" key="12">
    <source>
        <dbReference type="ARBA" id="ARBA00047811"/>
    </source>
</evidence>
<comment type="catalytic activity">
    <reaction evidence="13">
        <text>L-seryl-[protein] + ATP = O-phospho-L-seryl-[protein] + ADP + H(+)</text>
        <dbReference type="Rhea" id="RHEA:17989"/>
        <dbReference type="Rhea" id="RHEA-COMP:9863"/>
        <dbReference type="Rhea" id="RHEA-COMP:11604"/>
        <dbReference type="ChEBI" id="CHEBI:15378"/>
        <dbReference type="ChEBI" id="CHEBI:29999"/>
        <dbReference type="ChEBI" id="CHEBI:30616"/>
        <dbReference type="ChEBI" id="CHEBI:83421"/>
        <dbReference type="ChEBI" id="CHEBI:456216"/>
        <dbReference type="EC" id="2.7.11.22"/>
    </reaction>
</comment>
<dbReference type="InterPro" id="IPR050108">
    <property type="entry name" value="CDK"/>
</dbReference>
<dbReference type="Gene3D" id="3.30.200.20">
    <property type="entry name" value="Phosphorylase Kinase, domain 1"/>
    <property type="match status" value="1"/>
</dbReference>
<dbReference type="InterPro" id="IPR017441">
    <property type="entry name" value="Protein_kinase_ATP_BS"/>
</dbReference>
<dbReference type="PROSITE" id="PS00107">
    <property type="entry name" value="PROTEIN_KINASE_ATP"/>
    <property type="match status" value="1"/>
</dbReference>
<evidence type="ECO:0000256" key="7">
    <source>
        <dbReference type="ARBA" id="ARBA00022840"/>
    </source>
</evidence>
<dbReference type="PROSITE" id="PS50011">
    <property type="entry name" value="PROTEIN_KINASE_DOM"/>
    <property type="match status" value="1"/>
</dbReference>
<proteinExistence type="inferred from homology"/>
<dbReference type="OrthoDB" id="159150at2759"/>
<reference evidence="17 18" key="1">
    <citation type="journal article" date="2013" name="PLoS Genet.">
        <title>Distinctive expansion of potential virulence genes in the genome of the oomycete fish pathogen Saprolegnia parasitica.</title>
        <authorList>
            <person name="Jiang R.H."/>
            <person name="de Bruijn I."/>
            <person name="Haas B.J."/>
            <person name="Belmonte R."/>
            <person name="Lobach L."/>
            <person name="Christie J."/>
            <person name="van den Ackerveken G."/>
            <person name="Bottin A."/>
            <person name="Bulone V."/>
            <person name="Diaz-Moreno S.M."/>
            <person name="Dumas B."/>
            <person name="Fan L."/>
            <person name="Gaulin E."/>
            <person name="Govers F."/>
            <person name="Grenville-Briggs L.J."/>
            <person name="Horner N.R."/>
            <person name="Levin J.Z."/>
            <person name="Mammella M."/>
            <person name="Meijer H.J."/>
            <person name="Morris P."/>
            <person name="Nusbaum C."/>
            <person name="Oome S."/>
            <person name="Phillips A.J."/>
            <person name="van Rooyen D."/>
            <person name="Rzeszutek E."/>
            <person name="Saraiva M."/>
            <person name="Secombes C.J."/>
            <person name="Seidl M.F."/>
            <person name="Snel B."/>
            <person name="Stassen J.H."/>
            <person name="Sykes S."/>
            <person name="Tripathy S."/>
            <person name="van den Berg H."/>
            <person name="Vega-Arreguin J.C."/>
            <person name="Wawra S."/>
            <person name="Young S.K."/>
            <person name="Zeng Q."/>
            <person name="Dieguez-Uribeondo J."/>
            <person name="Russ C."/>
            <person name="Tyler B.M."/>
            <person name="van West P."/>
        </authorList>
    </citation>
    <scope>NUCLEOTIDE SEQUENCE [LARGE SCALE GENOMIC DNA]</scope>
    <source>
        <strain evidence="17 18">CBS 223.65</strain>
    </source>
</reference>
<comment type="catalytic activity">
    <reaction evidence="12">
        <text>L-threonyl-[protein] + ATP = O-phospho-L-threonyl-[protein] + ADP + H(+)</text>
        <dbReference type="Rhea" id="RHEA:46608"/>
        <dbReference type="Rhea" id="RHEA-COMP:11060"/>
        <dbReference type="Rhea" id="RHEA-COMP:11605"/>
        <dbReference type="ChEBI" id="CHEBI:15378"/>
        <dbReference type="ChEBI" id="CHEBI:30013"/>
        <dbReference type="ChEBI" id="CHEBI:30616"/>
        <dbReference type="ChEBI" id="CHEBI:61977"/>
        <dbReference type="ChEBI" id="CHEBI:456216"/>
        <dbReference type="EC" id="2.7.11.22"/>
    </reaction>
</comment>
<dbReference type="AlphaFoldDB" id="A0A067CFP7"/>
<comment type="subunit">
    <text evidence="8">May form a complex composed of at least the catalytic subunit CRK2 and a cyclin.</text>
</comment>
<name>A0A067CFP7_SAPPC</name>
<keyword evidence="6 17" id="KW-0418">Kinase</keyword>
<dbReference type="GO" id="GO:0005634">
    <property type="term" value="C:nucleus"/>
    <property type="evidence" value="ECO:0007669"/>
    <property type="project" value="TreeGrafter"/>
</dbReference>
<dbReference type="GO" id="GO:0000082">
    <property type="term" value="P:G1/S transition of mitotic cell cycle"/>
    <property type="evidence" value="ECO:0007669"/>
    <property type="project" value="TreeGrafter"/>
</dbReference>
<evidence type="ECO:0000256" key="3">
    <source>
        <dbReference type="ARBA" id="ARBA00022527"/>
    </source>
</evidence>
<dbReference type="RefSeq" id="XP_012199815.1">
    <property type="nucleotide sequence ID" value="XM_012344425.1"/>
</dbReference>
<feature type="binding site" evidence="14">
    <location>
        <position position="47"/>
    </location>
    <ligand>
        <name>ATP</name>
        <dbReference type="ChEBI" id="CHEBI:30616"/>
    </ligand>
</feature>
<dbReference type="GO" id="GO:0005737">
    <property type="term" value="C:cytoplasm"/>
    <property type="evidence" value="ECO:0007669"/>
    <property type="project" value="TreeGrafter"/>
</dbReference>
<sequence>MGEFDSDSEDERIVVGKYELGEEIGRGTYGKVYVATHTETREKVAVKRLFGSPATSSHDDEPTIMARLTSARHVLQIKEVVRQAHHGEEATFLVFEYMESDLESVIKATDDLPQLSSATIKSYMYMVLQGIAECHKRHVIHRDIKPNNVLLSPSGNVMLADFGMAIYAPDASLEKSFQVVTRAYRPPELLFGLKTYTSAVDMWSAGCVFAELLLRRVWLDGASDIDQLSLMFKALGNPIENKWHAAASLPFYLEFAPTSPPSLAAQFPTLSPAGVDLPTQLVTLDPTQRVSAAAALTHPYFTEAPLPLDANLLPLVTPPERATRKRRATSFVEDEVTDAATPRGTAVKGRRLF</sequence>
<dbReference type="GO" id="GO:0007165">
    <property type="term" value="P:signal transduction"/>
    <property type="evidence" value="ECO:0007669"/>
    <property type="project" value="TreeGrafter"/>
</dbReference>
<evidence type="ECO:0000256" key="6">
    <source>
        <dbReference type="ARBA" id="ARBA00022777"/>
    </source>
</evidence>
<evidence type="ECO:0000256" key="15">
    <source>
        <dbReference type="RuleBase" id="RU000304"/>
    </source>
</evidence>
<evidence type="ECO:0000256" key="1">
    <source>
        <dbReference type="ARBA" id="ARBA00006485"/>
    </source>
</evidence>
<dbReference type="EMBL" id="KK583206">
    <property type="protein sequence ID" value="KDO29308.1"/>
    <property type="molecule type" value="Genomic_DNA"/>
</dbReference>
<gene>
    <name evidence="17" type="ORF">SPRG_05845</name>
</gene>
<protein>
    <recommendedName>
        <fullName evidence="9">Cyclin-dependent kinase 2 homolog</fullName>
        <ecNumber evidence="2">2.7.11.22</ecNumber>
    </recommendedName>
    <alternativeName>
        <fullName evidence="10">Cell division control protein 2 homolog</fullName>
    </alternativeName>
    <alternativeName>
        <fullName evidence="11">cdc2-related kinase 2</fullName>
    </alternativeName>
</protein>
<feature type="domain" description="Protein kinase" evidence="16">
    <location>
        <begin position="18"/>
        <end position="301"/>
    </location>
</feature>
<evidence type="ECO:0000259" key="16">
    <source>
        <dbReference type="PROSITE" id="PS50011"/>
    </source>
</evidence>
<dbReference type="PANTHER" id="PTHR24056:SF254">
    <property type="entry name" value="CYCLIN-DEPENDENT KINASE 2"/>
    <property type="match status" value="1"/>
</dbReference>
<evidence type="ECO:0000256" key="14">
    <source>
        <dbReference type="PROSITE-ProRule" id="PRU10141"/>
    </source>
</evidence>
<dbReference type="GeneID" id="24128222"/>
<dbReference type="GO" id="GO:0010389">
    <property type="term" value="P:regulation of G2/M transition of mitotic cell cycle"/>
    <property type="evidence" value="ECO:0007669"/>
    <property type="project" value="TreeGrafter"/>
</dbReference>